<dbReference type="SUPFAM" id="SSF140990">
    <property type="entry name" value="FtsH protease domain-like"/>
    <property type="match status" value="1"/>
</dbReference>
<dbReference type="PANTHER" id="PTHR43655:SF2">
    <property type="entry name" value="AFG3 LIKE MATRIX AAA PEPTIDASE SUBUNIT 2, ISOFORM A"/>
    <property type="match status" value="1"/>
</dbReference>
<dbReference type="Proteomes" id="UP000054560">
    <property type="component" value="Unassembled WGS sequence"/>
</dbReference>
<proteinExistence type="predicted"/>
<dbReference type="InterPro" id="IPR000642">
    <property type="entry name" value="Peptidase_M41"/>
</dbReference>
<dbReference type="Gene3D" id="1.20.58.760">
    <property type="entry name" value="Peptidase M41"/>
    <property type="match status" value="1"/>
</dbReference>
<keyword evidence="9" id="KW-1185">Reference proteome</keyword>
<keyword evidence="3" id="KW-0547">Nucleotide-binding</keyword>
<dbReference type="OrthoDB" id="1413014at2759"/>
<dbReference type="InterPro" id="IPR050928">
    <property type="entry name" value="ATP-dep_Zn_Metalloprotease"/>
</dbReference>
<dbReference type="eggNOG" id="KOG0731">
    <property type="taxonomic scope" value="Eukaryota"/>
</dbReference>
<sequence length="76" mass="8470">MHSYVVNPKTQTQISNNTSHKAVTVHDFETAIDRVVGGVEKKAMVMDPKEKEVIAHHEAGHAVLGWVLEHTETILK</sequence>
<organism evidence="8 9">
    <name type="scientific">Sphaeroforma arctica JP610</name>
    <dbReference type="NCBI Taxonomy" id="667725"/>
    <lineage>
        <taxon>Eukaryota</taxon>
        <taxon>Ichthyosporea</taxon>
        <taxon>Ichthyophonida</taxon>
        <taxon>Sphaeroforma</taxon>
    </lineage>
</organism>
<evidence type="ECO:0000313" key="9">
    <source>
        <dbReference type="Proteomes" id="UP000054560"/>
    </source>
</evidence>
<evidence type="ECO:0000256" key="2">
    <source>
        <dbReference type="ARBA" id="ARBA00022723"/>
    </source>
</evidence>
<keyword evidence="6" id="KW-0645">Protease</keyword>
<protein>
    <recommendedName>
        <fullName evidence="7">Peptidase M41 domain-containing protein</fullName>
    </recommendedName>
</protein>
<reference evidence="8 9" key="1">
    <citation type="submission" date="2011-02" db="EMBL/GenBank/DDBJ databases">
        <title>The Genome Sequence of Sphaeroforma arctica JP610.</title>
        <authorList>
            <consortium name="The Broad Institute Genome Sequencing Platform"/>
            <person name="Russ C."/>
            <person name="Cuomo C."/>
            <person name="Young S.K."/>
            <person name="Zeng Q."/>
            <person name="Gargeya S."/>
            <person name="Alvarado L."/>
            <person name="Berlin A."/>
            <person name="Chapman S.B."/>
            <person name="Chen Z."/>
            <person name="Freedman E."/>
            <person name="Gellesch M."/>
            <person name="Goldberg J."/>
            <person name="Griggs A."/>
            <person name="Gujja S."/>
            <person name="Heilman E."/>
            <person name="Heiman D."/>
            <person name="Howarth C."/>
            <person name="Mehta T."/>
            <person name="Neiman D."/>
            <person name="Pearson M."/>
            <person name="Roberts A."/>
            <person name="Saif S."/>
            <person name="Shea T."/>
            <person name="Shenoy N."/>
            <person name="Sisk P."/>
            <person name="Stolte C."/>
            <person name="Sykes S."/>
            <person name="White J."/>
            <person name="Yandava C."/>
            <person name="Burger G."/>
            <person name="Gray M.W."/>
            <person name="Holland P.W.H."/>
            <person name="King N."/>
            <person name="Lang F.B.F."/>
            <person name="Roger A.J."/>
            <person name="Ruiz-Trillo I."/>
            <person name="Haas B."/>
            <person name="Nusbaum C."/>
            <person name="Birren B."/>
        </authorList>
    </citation>
    <scope>NUCLEOTIDE SEQUENCE [LARGE SCALE GENOMIC DNA]</scope>
    <source>
        <strain evidence="8 9">JP610</strain>
    </source>
</reference>
<keyword evidence="2" id="KW-0479">Metal-binding</keyword>
<dbReference type="STRING" id="667725.A0A0L0F2F0"/>
<accession>A0A0L0F2F0</accession>
<dbReference type="GO" id="GO:0005524">
    <property type="term" value="F:ATP binding"/>
    <property type="evidence" value="ECO:0007669"/>
    <property type="project" value="UniProtKB-KW"/>
</dbReference>
<evidence type="ECO:0000256" key="6">
    <source>
        <dbReference type="ARBA" id="ARBA00023049"/>
    </source>
</evidence>
<dbReference type="PANTHER" id="PTHR43655">
    <property type="entry name" value="ATP-DEPENDENT PROTEASE"/>
    <property type="match status" value="1"/>
</dbReference>
<dbReference type="GO" id="GO:0046872">
    <property type="term" value="F:metal ion binding"/>
    <property type="evidence" value="ECO:0007669"/>
    <property type="project" value="UniProtKB-KW"/>
</dbReference>
<name>A0A0L0F2F0_9EUKA</name>
<keyword evidence="4" id="KW-0862">Zinc</keyword>
<dbReference type="EMBL" id="KQ251406">
    <property type="protein sequence ID" value="KNC70353.1"/>
    <property type="molecule type" value="Genomic_DNA"/>
</dbReference>
<dbReference type="AlphaFoldDB" id="A0A0L0F2F0"/>
<keyword evidence="5" id="KW-0067">ATP-binding</keyword>
<evidence type="ECO:0000259" key="7">
    <source>
        <dbReference type="Pfam" id="PF01434"/>
    </source>
</evidence>
<dbReference type="InterPro" id="IPR037219">
    <property type="entry name" value="Peptidase_M41-like"/>
</dbReference>
<evidence type="ECO:0000256" key="5">
    <source>
        <dbReference type="ARBA" id="ARBA00022840"/>
    </source>
</evidence>
<dbReference type="Pfam" id="PF01434">
    <property type="entry name" value="Peptidase_M41"/>
    <property type="match status" value="1"/>
</dbReference>
<dbReference type="RefSeq" id="XP_014144255.1">
    <property type="nucleotide sequence ID" value="XM_014288780.1"/>
</dbReference>
<keyword evidence="6" id="KW-0378">Hydrolase</keyword>
<keyword evidence="6" id="KW-0482">Metalloprotease</keyword>
<feature type="domain" description="Peptidase M41" evidence="7">
    <location>
        <begin position="44"/>
        <end position="76"/>
    </location>
</feature>
<evidence type="ECO:0000256" key="1">
    <source>
        <dbReference type="ARBA" id="ARBA00001947"/>
    </source>
</evidence>
<evidence type="ECO:0000256" key="3">
    <source>
        <dbReference type="ARBA" id="ARBA00022741"/>
    </source>
</evidence>
<dbReference type="GeneID" id="25917624"/>
<evidence type="ECO:0000256" key="4">
    <source>
        <dbReference type="ARBA" id="ARBA00022833"/>
    </source>
</evidence>
<gene>
    <name evidence="8" type="ORF">SARC_17120</name>
</gene>
<evidence type="ECO:0000313" key="8">
    <source>
        <dbReference type="EMBL" id="KNC70353.1"/>
    </source>
</evidence>
<dbReference type="GO" id="GO:0006508">
    <property type="term" value="P:proteolysis"/>
    <property type="evidence" value="ECO:0007669"/>
    <property type="project" value="InterPro"/>
</dbReference>
<comment type="cofactor">
    <cofactor evidence="1">
        <name>Zn(2+)</name>
        <dbReference type="ChEBI" id="CHEBI:29105"/>
    </cofactor>
</comment>
<dbReference type="GO" id="GO:0004222">
    <property type="term" value="F:metalloendopeptidase activity"/>
    <property type="evidence" value="ECO:0007669"/>
    <property type="project" value="InterPro"/>
</dbReference>
<dbReference type="GO" id="GO:0004176">
    <property type="term" value="F:ATP-dependent peptidase activity"/>
    <property type="evidence" value="ECO:0007669"/>
    <property type="project" value="InterPro"/>
</dbReference>
<feature type="non-terminal residue" evidence="8">
    <location>
        <position position="76"/>
    </location>
</feature>